<comment type="caution">
    <text evidence="2">The sequence shown here is derived from an EMBL/GenBank/DDBJ whole genome shotgun (WGS) entry which is preliminary data.</text>
</comment>
<organism evidence="2 3">
    <name type="scientific">Nepenthes gracilis</name>
    <name type="common">Slender pitcher plant</name>
    <dbReference type="NCBI Taxonomy" id="150966"/>
    <lineage>
        <taxon>Eukaryota</taxon>
        <taxon>Viridiplantae</taxon>
        <taxon>Streptophyta</taxon>
        <taxon>Embryophyta</taxon>
        <taxon>Tracheophyta</taxon>
        <taxon>Spermatophyta</taxon>
        <taxon>Magnoliopsida</taxon>
        <taxon>eudicotyledons</taxon>
        <taxon>Gunneridae</taxon>
        <taxon>Pentapetalae</taxon>
        <taxon>Caryophyllales</taxon>
        <taxon>Nepenthaceae</taxon>
        <taxon>Nepenthes</taxon>
    </lineage>
</organism>
<protein>
    <submittedName>
        <fullName evidence="2">Uncharacterized protein</fullName>
    </submittedName>
</protein>
<evidence type="ECO:0000313" key="3">
    <source>
        <dbReference type="Proteomes" id="UP001279734"/>
    </source>
</evidence>
<sequence length="80" mass="8903">MELWGKATSRCVVGVGSLLFDKEGEERSALLFSSHPLQPLSSSIFFTGFLCFTLSPFLFVEQGANNLFFQRSTLSGLLFF</sequence>
<keyword evidence="1" id="KW-0812">Transmembrane</keyword>
<keyword evidence="1" id="KW-1133">Transmembrane helix</keyword>
<dbReference type="AlphaFoldDB" id="A0AAD3T693"/>
<evidence type="ECO:0000313" key="2">
    <source>
        <dbReference type="EMBL" id="GMH23239.1"/>
    </source>
</evidence>
<evidence type="ECO:0000256" key="1">
    <source>
        <dbReference type="SAM" id="Phobius"/>
    </source>
</evidence>
<keyword evidence="1" id="KW-0472">Membrane</keyword>
<feature type="transmembrane region" description="Helical" evidence="1">
    <location>
        <begin position="40"/>
        <end position="60"/>
    </location>
</feature>
<accession>A0AAD3T693</accession>
<dbReference type="Proteomes" id="UP001279734">
    <property type="component" value="Unassembled WGS sequence"/>
</dbReference>
<reference evidence="2" key="1">
    <citation type="submission" date="2023-05" db="EMBL/GenBank/DDBJ databases">
        <title>Nepenthes gracilis genome sequencing.</title>
        <authorList>
            <person name="Fukushima K."/>
        </authorList>
    </citation>
    <scope>NUCLEOTIDE SEQUENCE</scope>
    <source>
        <strain evidence="2">SING2019-196</strain>
    </source>
</reference>
<proteinExistence type="predicted"/>
<dbReference type="EMBL" id="BSYO01000026">
    <property type="protein sequence ID" value="GMH23239.1"/>
    <property type="molecule type" value="Genomic_DNA"/>
</dbReference>
<gene>
    <name evidence="2" type="ORF">Nepgr_025082</name>
</gene>
<keyword evidence="3" id="KW-1185">Reference proteome</keyword>
<name>A0AAD3T693_NEPGR</name>